<evidence type="ECO:0000259" key="3">
    <source>
        <dbReference type="Pfam" id="PF04783"/>
    </source>
</evidence>
<accession>A0A8S0TGH9</accession>
<feature type="compositionally biased region" description="Basic and acidic residues" evidence="1">
    <location>
        <begin position="156"/>
        <end position="166"/>
    </location>
</feature>
<dbReference type="Pfam" id="PF04782">
    <property type="entry name" value="DUF632"/>
    <property type="match status" value="1"/>
</dbReference>
<dbReference type="PANTHER" id="PTHR21450:SF59">
    <property type="entry name" value="PROTEIN, PUTATIVE_ 48652-45869-RELATED"/>
    <property type="match status" value="1"/>
</dbReference>
<feature type="non-terminal residue" evidence="4">
    <location>
        <position position="410"/>
    </location>
</feature>
<feature type="compositionally biased region" description="Acidic residues" evidence="1">
    <location>
        <begin position="126"/>
        <end position="136"/>
    </location>
</feature>
<evidence type="ECO:0008006" key="6">
    <source>
        <dbReference type="Google" id="ProtNLM"/>
    </source>
</evidence>
<comment type="caution">
    <text evidence="4">The sequence shown here is derived from an EMBL/GenBank/DDBJ whole genome shotgun (WGS) entry which is preliminary data.</text>
</comment>
<evidence type="ECO:0000259" key="2">
    <source>
        <dbReference type="Pfam" id="PF04782"/>
    </source>
</evidence>
<dbReference type="PANTHER" id="PTHR21450">
    <property type="entry name" value="PROTEIN ALTERED PHOSPHATE STARVATION RESPONSE 1"/>
    <property type="match status" value="1"/>
</dbReference>
<reference evidence="4 5" key="1">
    <citation type="submission" date="2019-12" db="EMBL/GenBank/DDBJ databases">
        <authorList>
            <person name="Alioto T."/>
            <person name="Alioto T."/>
            <person name="Gomez Garrido J."/>
        </authorList>
    </citation>
    <scope>NUCLEOTIDE SEQUENCE [LARGE SCALE GENOMIC DNA]</scope>
</reference>
<dbReference type="Proteomes" id="UP000594638">
    <property type="component" value="Unassembled WGS sequence"/>
</dbReference>
<dbReference type="AlphaFoldDB" id="A0A8S0TGH9"/>
<evidence type="ECO:0000313" key="5">
    <source>
        <dbReference type="Proteomes" id="UP000594638"/>
    </source>
</evidence>
<sequence length="410" mass="45619">MGCTQSNIEDEETVNRCRERKQYMERAVAARNKFAAAHSSYAMSLKNIGAALSDFAHGEVVYPAGGSGSGGGIGADATIQPPILPHDSISSFPPPLPPFNPTPSPLQRASTVPEFRTELKRTNSITEEESEEDIENESTHNLKHRSSKSSARGSMGRRDGLSHKEVTEEEVLQKPPPPMLPNEPDHKHLARPPPPPPPSAMNNDNSWDYFLELDMQRSTLADVEDDHYQGQEIERKMREERAKKSEMDGEIDGGRRVQKVEVAAEVVEGTVNLSKQPPPTQKVVATKLAKRVKMGAPAEGIMKGGPSNTNLLQIFVDFDDCFLKACESAHDVSRLLEATRLHYHSNFADKRGHIDHSTRVMRVITWNRSFKGLPDLDDGVDDSDSDEHETHATVLDKMLAWEKKLYDEVK</sequence>
<dbReference type="Pfam" id="PF04783">
    <property type="entry name" value="DUF630"/>
    <property type="match status" value="1"/>
</dbReference>
<protein>
    <recommendedName>
        <fullName evidence="6">DUF630 domain-containing protein</fullName>
    </recommendedName>
</protein>
<feature type="region of interest" description="Disordered" evidence="1">
    <location>
        <begin position="93"/>
        <end position="203"/>
    </location>
</feature>
<evidence type="ECO:0000256" key="1">
    <source>
        <dbReference type="SAM" id="MobiDB-lite"/>
    </source>
</evidence>
<proteinExistence type="predicted"/>
<name>A0A8S0TGH9_OLEEU</name>
<dbReference type="EMBL" id="CACTIH010006328">
    <property type="protein sequence ID" value="CAA3004616.1"/>
    <property type="molecule type" value="Genomic_DNA"/>
</dbReference>
<feature type="domain" description="DUF630" evidence="3">
    <location>
        <begin position="1"/>
        <end position="59"/>
    </location>
</feature>
<gene>
    <name evidence="4" type="ORF">OLEA9_A071647</name>
</gene>
<feature type="domain" description="DUF632" evidence="2">
    <location>
        <begin position="311"/>
        <end position="410"/>
    </location>
</feature>
<evidence type="ECO:0000313" key="4">
    <source>
        <dbReference type="EMBL" id="CAA3004616.1"/>
    </source>
</evidence>
<dbReference type="Gramene" id="OE9A071647T2">
    <property type="protein sequence ID" value="OE9A071647C2"/>
    <property type="gene ID" value="OE9A071647"/>
</dbReference>
<dbReference type="OrthoDB" id="674656at2759"/>
<keyword evidence="5" id="KW-1185">Reference proteome</keyword>
<organism evidence="4 5">
    <name type="scientific">Olea europaea subsp. europaea</name>
    <dbReference type="NCBI Taxonomy" id="158383"/>
    <lineage>
        <taxon>Eukaryota</taxon>
        <taxon>Viridiplantae</taxon>
        <taxon>Streptophyta</taxon>
        <taxon>Embryophyta</taxon>
        <taxon>Tracheophyta</taxon>
        <taxon>Spermatophyta</taxon>
        <taxon>Magnoliopsida</taxon>
        <taxon>eudicotyledons</taxon>
        <taxon>Gunneridae</taxon>
        <taxon>Pentapetalae</taxon>
        <taxon>asterids</taxon>
        <taxon>lamiids</taxon>
        <taxon>Lamiales</taxon>
        <taxon>Oleaceae</taxon>
        <taxon>Oleeae</taxon>
        <taxon>Olea</taxon>
    </lineage>
</organism>
<dbReference type="InterPro" id="IPR006867">
    <property type="entry name" value="DUF632"/>
</dbReference>
<dbReference type="InterPro" id="IPR006868">
    <property type="entry name" value="DUF630"/>
</dbReference>
<feature type="compositionally biased region" description="Pro residues" evidence="1">
    <location>
        <begin position="93"/>
        <end position="104"/>
    </location>
</feature>